<keyword evidence="1" id="KW-0732">Signal</keyword>
<evidence type="ECO:0000313" key="2">
    <source>
        <dbReference type="EMBL" id="WRL48813.1"/>
    </source>
</evidence>
<protein>
    <submittedName>
        <fullName evidence="2">Ferritin-like domain-containing protein</fullName>
    </submittedName>
</protein>
<accession>A0ABZ1ASE0</accession>
<evidence type="ECO:0000313" key="3">
    <source>
        <dbReference type="Proteomes" id="UP001626593"/>
    </source>
</evidence>
<proteinExistence type="predicted"/>
<dbReference type="InterPro" id="IPR006311">
    <property type="entry name" value="TAT_signal"/>
</dbReference>
<dbReference type="InterPro" id="IPR012347">
    <property type="entry name" value="Ferritin-like"/>
</dbReference>
<dbReference type="Gene3D" id="1.20.1260.10">
    <property type="match status" value="1"/>
</dbReference>
<reference evidence="2 3" key="1">
    <citation type="submission" date="2023-12" db="EMBL/GenBank/DDBJ databases">
        <title>A. evansii MAY27, complete genome.</title>
        <authorList>
            <person name="Wang Y."/>
        </authorList>
    </citation>
    <scope>NUCLEOTIDE SEQUENCE [LARGE SCALE GENOMIC DNA]</scope>
    <source>
        <strain evidence="2 3">MAY27</strain>
    </source>
</reference>
<name>A0ABZ1ASE0_AROEV</name>
<dbReference type="EMBL" id="CP141259">
    <property type="protein sequence ID" value="WRL48813.1"/>
    <property type="molecule type" value="Genomic_DNA"/>
</dbReference>
<keyword evidence="3" id="KW-1185">Reference proteome</keyword>
<dbReference type="SUPFAM" id="SSF47240">
    <property type="entry name" value="Ferritin-like"/>
    <property type="match status" value="1"/>
</dbReference>
<dbReference type="Proteomes" id="UP001626593">
    <property type="component" value="Chromosome"/>
</dbReference>
<sequence length="195" mass="20452">MIVRINPFFALQDLGRRRFLAGTGATLSAAAVALMAGRPALAAGQGSKHDDLETDVRILNTALGAELEAIAAYAMGAGSGLLQKPVLDLAVQFQGHHKEHAAVLAKTIRKLGGTPVEAREHYQFPTDGLKTQNDVLGFAAGLERGAVSAYLGAVPLFRGRELASAAASILGDEAMHWAILRQALGQDPVPTAFMS</sequence>
<organism evidence="2 3">
    <name type="scientific">Aromatoleum evansii</name>
    <name type="common">Azoarcus evansii</name>
    <dbReference type="NCBI Taxonomy" id="59406"/>
    <lineage>
        <taxon>Bacteria</taxon>
        <taxon>Pseudomonadati</taxon>
        <taxon>Pseudomonadota</taxon>
        <taxon>Betaproteobacteria</taxon>
        <taxon>Rhodocyclales</taxon>
        <taxon>Rhodocyclaceae</taxon>
        <taxon>Aromatoleum</taxon>
    </lineage>
</organism>
<dbReference type="RefSeq" id="WP_191659525.1">
    <property type="nucleotide sequence ID" value="NZ_CP141259.1"/>
</dbReference>
<dbReference type="InterPro" id="IPR009078">
    <property type="entry name" value="Ferritin-like_SF"/>
</dbReference>
<evidence type="ECO:0000256" key="1">
    <source>
        <dbReference type="SAM" id="SignalP"/>
    </source>
</evidence>
<feature type="chain" id="PRO_5045073288" evidence="1">
    <location>
        <begin position="43"/>
        <end position="195"/>
    </location>
</feature>
<feature type="signal peptide" evidence="1">
    <location>
        <begin position="1"/>
        <end position="42"/>
    </location>
</feature>
<gene>
    <name evidence="2" type="ORF">U5817_12405</name>
</gene>
<dbReference type="Pfam" id="PF13668">
    <property type="entry name" value="Ferritin_2"/>
    <property type="match status" value="1"/>
</dbReference>
<dbReference type="CDD" id="cd00657">
    <property type="entry name" value="Ferritin_like"/>
    <property type="match status" value="1"/>
</dbReference>
<dbReference type="PROSITE" id="PS51318">
    <property type="entry name" value="TAT"/>
    <property type="match status" value="1"/>
</dbReference>